<proteinExistence type="inferred from homology"/>
<dbReference type="Proteomes" id="UP000466794">
    <property type="component" value="Unassembled WGS sequence"/>
</dbReference>
<dbReference type="AlphaFoldDB" id="A0A7K1UNI9"/>
<keyword evidence="6" id="KW-0460">Magnesium</keyword>
<keyword evidence="7" id="KW-0464">Manganese</keyword>
<evidence type="ECO:0000313" key="10">
    <source>
        <dbReference type="EMBL" id="MVU75912.1"/>
    </source>
</evidence>
<evidence type="ECO:0000259" key="9">
    <source>
        <dbReference type="PROSITE" id="PS51462"/>
    </source>
</evidence>
<comment type="caution">
    <text evidence="10">The sequence shown here is derived from an EMBL/GenBank/DDBJ whole genome shotgun (WGS) entry which is preliminary data.</text>
</comment>
<evidence type="ECO:0000256" key="4">
    <source>
        <dbReference type="ARBA" id="ARBA00022723"/>
    </source>
</evidence>
<comment type="cofactor">
    <cofactor evidence="1">
        <name>Mn(2+)</name>
        <dbReference type="ChEBI" id="CHEBI:29035"/>
    </cofactor>
</comment>
<feature type="domain" description="Nudix hydrolase" evidence="9">
    <location>
        <begin position="42"/>
        <end position="177"/>
    </location>
</feature>
<dbReference type="InterPro" id="IPR020084">
    <property type="entry name" value="NUDIX_hydrolase_CS"/>
</dbReference>
<dbReference type="GO" id="GO:0010945">
    <property type="term" value="F:coenzyme A diphosphatase activity"/>
    <property type="evidence" value="ECO:0007669"/>
    <property type="project" value="InterPro"/>
</dbReference>
<dbReference type="InterPro" id="IPR000086">
    <property type="entry name" value="NUDIX_hydrolase_dom"/>
</dbReference>
<evidence type="ECO:0000256" key="1">
    <source>
        <dbReference type="ARBA" id="ARBA00001936"/>
    </source>
</evidence>
<dbReference type="PROSITE" id="PS00893">
    <property type="entry name" value="NUDIX_BOX"/>
    <property type="match status" value="1"/>
</dbReference>
<comment type="similarity">
    <text evidence="3 8">Belongs to the Nudix hydrolase family.</text>
</comment>
<sequence length="216" mass="23745">MPVDEDDSGYRWRDESPSRLRHTVAEVLGSFPRRSVDPGDDRKPAAVLIAMADRDGEQGIWLTERSSGLRAHAGQFALPGGRLDPGEDPETAALRELHEELGIALPRSAVLGLLDDYPTRSGYVMTPVVAWVGDAAEPVPNPAEVAAVHWIPLSDLDVEPRFAPVPGSDRVTIQVPLLGGHLHSPTGAILYQFREVVLHHRPTRVDHTDQPRFAWE</sequence>
<dbReference type="PROSITE" id="PS51462">
    <property type="entry name" value="NUDIX"/>
    <property type="match status" value="1"/>
</dbReference>
<organism evidence="10 11">
    <name type="scientific">Nocardia terrae</name>
    <dbReference type="NCBI Taxonomy" id="2675851"/>
    <lineage>
        <taxon>Bacteria</taxon>
        <taxon>Bacillati</taxon>
        <taxon>Actinomycetota</taxon>
        <taxon>Actinomycetes</taxon>
        <taxon>Mycobacteriales</taxon>
        <taxon>Nocardiaceae</taxon>
        <taxon>Nocardia</taxon>
    </lineage>
</organism>
<evidence type="ECO:0000256" key="5">
    <source>
        <dbReference type="ARBA" id="ARBA00022801"/>
    </source>
</evidence>
<dbReference type="PANTHER" id="PTHR12992:SF11">
    <property type="entry name" value="MITOCHONDRIAL COENZYME A DIPHOSPHATASE NUDT8"/>
    <property type="match status" value="1"/>
</dbReference>
<protein>
    <submittedName>
        <fullName evidence="10">NUDIX domain-containing protein</fullName>
    </submittedName>
</protein>
<dbReference type="SUPFAM" id="SSF55811">
    <property type="entry name" value="Nudix"/>
    <property type="match status" value="1"/>
</dbReference>
<evidence type="ECO:0000313" key="11">
    <source>
        <dbReference type="Proteomes" id="UP000466794"/>
    </source>
</evidence>
<gene>
    <name evidence="10" type="ORF">GPX89_01480</name>
</gene>
<evidence type="ECO:0000256" key="7">
    <source>
        <dbReference type="ARBA" id="ARBA00023211"/>
    </source>
</evidence>
<dbReference type="InterPro" id="IPR020476">
    <property type="entry name" value="Nudix_hydrolase"/>
</dbReference>
<keyword evidence="11" id="KW-1185">Reference proteome</keyword>
<evidence type="ECO:0000256" key="2">
    <source>
        <dbReference type="ARBA" id="ARBA00001946"/>
    </source>
</evidence>
<dbReference type="RefSeq" id="WP_157354686.1">
    <property type="nucleotide sequence ID" value="NZ_WRPP01000001.1"/>
</dbReference>
<dbReference type="PRINTS" id="PR00502">
    <property type="entry name" value="NUDIXFAMILY"/>
</dbReference>
<accession>A0A7K1UNI9</accession>
<evidence type="ECO:0000256" key="3">
    <source>
        <dbReference type="ARBA" id="ARBA00005582"/>
    </source>
</evidence>
<dbReference type="GO" id="GO:0046872">
    <property type="term" value="F:metal ion binding"/>
    <property type="evidence" value="ECO:0007669"/>
    <property type="project" value="UniProtKB-KW"/>
</dbReference>
<evidence type="ECO:0000256" key="8">
    <source>
        <dbReference type="RuleBase" id="RU003476"/>
    </source>
</evidence>
<dbReference type="Gene3D" id="3.90.79.10">
    <property type="entry name" value="Nucleoside Triphosphate Pyrophosphohydrolase"/>
    <property type="match status" value="1"/>
</dbReference>
<evidence type="ECO:0000256" key="6">
    <source>
        <dbReference type="ARBA" id="ARBA00022842"/>
    </source>
</evidence>
<dbReference type="InterPro" id="IPR015797">
    <property type="entry name" value="NUDIX_hydrolase-like_dom_sf"/>
</dbReference>
<keyword evidence="4" id="KW-0479">Metal-binding</keyword>
<dbReference type="CDD" id="cd03426">
    <property type="entry name" value="NUDIX_CoAse_Nudt7"/>
    <property type="match status" value="1"/>
</dbReference>
<dbReference type="InterPro" id="IPR045121">
    <property type="entry name" value="CoAse"/>
</dbReference>
<dbReference type="PANTHER" id="PTHR12992">
    <property type="entry name" value="NUDIX HYDROLASE"/>
    <property type="match status" value="1"/>
</dbReference>
<reference evidence="10 11" key="1">
    <citation type="submission" date="2019-12" db="EMBL/GenBank/DDBJ databases">
        <title>Nocardia sp. nov. ET3-3 isolated from soil.</title>
        <authorList>
            <person name="Kanchanasin P."/>
            <person name="Tanasupawat S."/>
            <person name="Yuki M."/>
            <person name="Kudo T."/>
        </authorList>
    </citation>
    <scope>NUCLEOTIDE SEQUENCE [LARGE SCALE GENOMIC DNA]</scope>
    <source>
        <strain evidence="10 11">ET3-3</strain>
    </source>
</reference>
<dbReference type="EMBL" id="WRPP01000001">
    <property type="protein sequence ID" value="MVU75912.1"/>
    <property type="molecule type" value="Genomic_DNA"/>
</dbReference>
<comment type="cofactor">
    <cofactor evidence="2">
        <name>Mg(2+)</name>
        <dbReference type="ChEBI" id="CHEBI:18420"/>
    </cofactor>
</comment>
<keyword evidence="5 8" id="KW-0378">Hydrolase</keyword>
<dbReference type="Pfam" id="PF00293">
    <property type="entry name" value="NUDIX"/>
    <property type="match status" value="1"/>
</dbReference>
<name>A0A7K1UNI9_9NOCA</name>